<comment type="caution">
    <text evidence="9">The sequence shown here is derived from an EMBL/GenBank/DDBJ whole genome shotgun (WGS) entry which is preliminary data.</text>
</comment>
<evidence type="ECO:0000256" key="1">
    <source>
        <dbReference type="ARBA" id="ARBA00004651"/>
    </source>
</evidence>
<feature type="transmembrane region" description="Helical" evidence="7">
    <location>
        <begin position="46"/>
        <end position="66"/>
    </location>
</feature>
<accession>A0A417Z8Q6</accession>
<dbReference type="RefSeq" id="WP_118912604.1">
    <property type="nucleotide sequence ID" value="NZ_CBCRVH010000006.1"/>
</dbReference>
<feature type="transmembrane region" description="Helical" evidence="7">
    <location>
        <begin position="138"/>
        <end position="158"/>
    </location>
</feature>
<reference evidence="9 10" key="1">
    <citation type="submission" date="2018-08" db="EMBL/GenBank/DDBJ databases">
        <title>Whole genome sequence analysis of Dermacoccus abyssi bacteria isolated from Deep Mariana trench Micromonospora spp reveals genes involved in the environmental adaptation and production of secondary metabolites.</title>
        <authorList>
            <person name="Abdel-Mageed W.M."/>
            <person name="Lehri B."/>
            <person name="Nouioui I."/>
            <person name="Goodfellow I."/>
            <person name="Jaspars M."/>
            <person name="Karlyshev A."/>
        </authorList>
    </citation>
    <scope>NUCLEOTIDE SEQUENCE [LARGE SCALE GENOMIC DNA]</scope>
    <source>
        <strain evidence="9 10">MT1.1</strain>
    </source>
</reference>
<feature type="transmembrane region" description="Helical" evidence="7">
    <location>
        <begin position="361"/>
        <end position="386"/>
    </location>
</feature>
<gene>
    <name evidence="9" type="ORF">D1832_03165</name>
</gene>
<dbReference type="SUPFAM" id="SSF103473">
    <property type="entry name" value="MFS general substrate transporter"/>
    <property type="match status" value="1"/>
</dbReference>
<organism evidence="9 10">
    <name type="scientific">Dermacoccus abyssi</name>
    <dbReference type="NCBI Taxonomy" id="322596"/>
    <lineage>
        <taxon>Bacteria</taxon>
        <taxon>Bacillati</taxon>
        <taxon>Actinomycetota</taxon>
        <taxon>Actinomycetes</taxon>
        <taxon>Micrococcales</taxon>
        <taxon>Dermacoccaceae</taxon>
        <taxon>Dermacoccus</taxon>
    </lineage>
</organism>
<sequence length="412" mass="42283">MSAELGFDLRRLAVPAYGPSLLFGAAEGALLPIIPAEATSRGAGVALAAFIAMLFGLGSFVSNIPASGLTDRFGERRALVFAGLVAALGCVLAMLPSLVSLIAGAFVIGMASAVFLLARQKYLTEAVPITHRARALSLLGGVMRIGFFIGPLIGAALIGIFGVPAAWILAIACLLLAGWCATRMEDLPGALDAGGATPARVTPRDVLRTHLPVFATVGLGILLVQAVRGSRQVVIPLWSAHVGLDEQTTSLVYAISAGIDMLVFYPAGRVMDLRGRRAVAVPSMLLMAAALAVMPFTHTAATVLAVSCVLGFGNGIGSGLVMTLGADFSPDVGRAAFLGIWRQLSDTGNTLGPLTLSGVTALAGLAPAVAVNALLGLAAAGVLAYWPARLVREGWGPHDRLQDDTESATRGS</sequence>
<dbReference type="PROSITE" id="PS50850">
    <property type="entry name" value="MFS"/>
    <property type="match status" value="1"/>
</dbReference>
<dbReference type="AlphaFoldDB" id="A0A417Z8Q6"/>
<dbReference type="Gene3D" id="1.20.1250.20">
    <property type="entry name" value="MFS general substrate transporter like domains"/>
    <property type="match status" value="2"/>
</dbReference>
<proteinExistence type="predicted"/>
<protein>
    <submittedName>
        <fullName evidence="9">MFS transporter</fullName>
    </submittedName>
</protein>
<dbReference type="PANTHER" id="PTHR23517">
    <property type="entry name" value="RESISTANCE PROTEIN MDTM, PUTATIVE-RELATED-RELATED"/>
    <property type="match status" value="1"/>
</dbReference>
<evidence type="ECO:0000256" key="2">
    <source>
        <dbReference type="ARBA" id="ARBA00022448"/>
    </source>
</evidence>
<dbReference type="Pfam" id="PF07690">
    <property type="entry name" value="MFS_1"/>
    <property type="match status" value="2"/>
</dbReference>
<keyword evidence="4 7" id="KW-0812">Transmembrane</keyword>
<dbReference type="InterPro" id="IPR011701">
    <property type="entry name" value="MFS"/>
</dbReference>
<evidence type="ECO:0000313" key="10">
    <source>
        <dbReference type="Proteomes" id="UP000285376"/>
    </source>
</evidence>
<feature type="transmembrane region" description="Helical" evidence="7">
    <location>
        <begin position="164"/>
        <end position="181"/>
    </location>
</feature>
<dbReference type="InterPro" id="IPR050171">
    <property type="entry name" value="MFS_Transporters"/>
</dbReference>
<dbReference type="GO" id="GO:0022857">
    <property type="term" value="F:transmembrane transporter activity"/>
    <property type="evidence" value="ECO:0007669"/>
    <property type="project" value="InterPro"/>
</dbReference>
<dbReference type="CDD" id="cd17325">
    <property type="entry name" value="MFS_MdtG_SLC18_like"/>
    <property type="match status" value="1"/>
</dbReference>
<comment type="subcellular location">
    <subcellularLocation>
        <location evidence="1">Cell membrane</location>
        <topology evidence="1">Multi-pass membrane protein</topology>
    </subcellularLocation>
</comment>
<keyword evidence="3" id="KW-1003">Cell membrane</keyword>
<feature type="transmembrane region" description="Helical" evidence="7">
    <location>
        <begin position="12"/>
        <end position="34"/>
    </location>
</feature>
<dbReference type="GO" id="GO:0005886">
    <property type="term" value="C:plasma membrane"/>
    <property type="evidence" value="ECO:0007669"/>
    <property type="project" value="UniProtKB-SubCell"/>
</dbReference>
<dbReference type="Proteomes" id="UP000285376">
    <property type="component" value="Unassembled WGS sequence"/>
</dbReference>
<name>A0A417Z8Q6_9MICO</name>
<dbReference type="InterPro" id="IPR036259">
    <property type="entry name" value="MFS_trans_sf"/>
</dbReference>
<keyword evidence="5 7" id="KW-1133">Transmembrane helix</keyword>
<feature type="transmembrane region" description="Helical" evidence="7">
    <location>
        <begin position="248"/>
        <end position="267"/>
    </location>
</feature>
<feature type="transmembrane region" description="Helical" evidence="7">
    <location>
        <begin position="210"/>
        <end position="228"/>
    </location>
</feature>
<evidence type="ECO:0000256" key="3">
    <source>
        <dbReference type="ARBA" id="ARBA00022475"/>
    </source>
</evidence>
<dbReference type="InterPro" id="IPR020846">
    <property type="entry name" value="MFS_dom"/>
</dbReference>
<evidence type="ECO:0000256" key="4">
    <source>
        <dbReference type="ARBA" id="ARBA00022692"/>
    </source>
</evidence>
<evidence type="ECO:0000256" key="6">
    <source>
        <dbReference type="ARBA" id="ARBA00023136"/>
    </source>
</evidence>
<evidence type="ECO:0000313" key="9">
    <source>
        <dbReference type="EMBL" id="RHW47027.1"/>
    </source>
</evidence>
<evidence type="ECO:0000256" key="5">
    <source>
        <dbReference type="ARBA" id="ARBA00022989"/>
    </source>
</evidence>
<feature type="domain" description="Major facilitator superfamily (MFS) profile" evidence="8">
    <location>
        <begin position="12"/>
        <end position="390"/>
    </location>
</feature>
<evidence type="ECO:0000256" key="7">
    <source>
        <dbReference type="SAM" id="Phobius"/>
    </source>
</evidence>
<dbReference type="EMBL" id="QWLM01000003">
    <property type="protein sequence ID" value="RHW47027.1"/>
    <property type="molecule type" value="Genomic_DNA"/>
</dbReference>
<keyword evidence="2" id="KW-0813">Transport</keyword>
<feature type="transmembrane region" description="Helical" evidence="7">
    <location>
        <begin position="78"/>
        <end position="95"/>
    </location>
</feature>
<evidence type="ECO:0000259" key="8">
    <source>
        <dbReference type="PROSITE" id="PS50850"/>
    </source>
</evidence>
<keyword evidence="6 7" id="KW-0472">Membrane</keyword>
<dbReference type="PANTHER" id="PTHR23517:SF3">
    <property type="entry name" value="INTEGRAL MEMBRANE TRANSPORT PROTEIN"/>
    <property type="match status" value="1"/>
</dbReference>
<feature type="transmembrane region" description="Helical" evidence="7">
    <location>
        <begin position="101"/>
        <end position="118"/>
    </location>
</feature>